<feature type="transmembrane region" description="Helical" evidence="17">
    <location>
        <begin position="81"/>
        <end position="114"/>
    </location>
</feature>
<evidence type="ECO:0000256" key="9">
    <source>
        <dbReference type="ARBA" id="ARBA00022597"/>
    </source>
</evidence>
<feature type="region of interest" description="Disordered" evidence="16">
    <location>
        <begin position="350"/>
        <end position="375"/>
    </location>
</feature>
<evidence type="ECO:0000259" key="19">
    <source>
        <dbReference type="PROSITE" id="PS51104"/>
    </source>
</evidence>
<dbReference type="Gene3D" id="3.40.50.2300">
    <property type="match status" value="2"/>
</dbReference>
<evidence type="ECO:0000256" key="7">
    <source>
        <dbReference type="ARBA" id="ARBA00022475"/>
    </source>
</evidence>
<dbReference type="NCBIfam" id="TIGR00851">
    <property type="entry name" value="mtlA"/>
    <property type="match status" value="1"/>
</dbReference>
<feature type="compositionally biased region" description="Polar residues" evidence="16">
    <location>
        <begin position="354"/>
        <end position="366"/>
    </location>
</feature>
<evidence type="ECO:0000256" key="16">
    <source>
        <dbReference type="SAM" id="MobiDB-lite"/>
    </source>
</evidence>
<evidence type="ECO:0000256" key="12">
    <source>
        <dbReference type="ARBA" id="ARBA00022692"/>
    </source>
</evidence>
<evidence type="ECO:0000259" key="18">
    <source>
        <dbReference type="PROSITE" id="PS51099"/>
    </source>
</evidence>
<feature type="domain" description="PTS EIIB type-2" evidence="18">
    <location>
        <begin position="502"/>
        <end position="593"/>
    </location>
</feature>
<dbReference type="InterPro" id="IPR036095">
    <property type="entry name" value="PTS_EIIB-like_sf"/>
</dbReference>
<dbReference type="InterPro" id="IPR004718">
    <property type="entry name" value="PTS_IIC_mtl"/>
</dbReference>
<dbReference type="InterPro" id="IPR003352">
    <property type="entry name" value="PTS_EIIC"/>
</dbReference>
<keyword evidence="11" id="KW-0598">Phosphotransferase system</keyword>
<dbReference type="Proteomes" id="UP000886597">
    <property type="component" value="Unassembled WGS sequence"/>
</dbReference>
<evidence type="ECO:0000256" key="2">
    <source>
        <dbReference type="ARBA" id="ARBA00002434"/>
    </source>
</evidence>
<dbReference type="PANTHER" id="PTHR30181:SF2">
    <property type="entry name" value="PTS SYSTEM MANNITOL-SPECIFIC EIICBA COMPONENT"/>
    <property type="match status" value="1"/>
</dbReference>
<evidence type="ECO:0000313" key="22">
    <source>
        <dbReference type="Proteomes" id="UP000886597"/>
    </source>
</evidence>
<gene>
    <name evidence="21" type="primary">mtlA_2</name>
    <name evidence="20" type="synonym">mtlA_3</name>
    <name evidence="20" type="ORF">TK11N_17570</name>
    <name evidence="21" type="ORF">TK2N_17370</name>
</gene>
<dbReference type="EMBL" id="BKBQ01000028">
    <property type="protein sequence ID" value="GEQ54893.1"/>
    <property type="molecule type" value="Genomic_DNA"/>
</dbReference>
<dbReference type="GO" id="GO:0022872">
    <property type="term" value="F:protein-N(PI)-phosphohistidine-mannitol phosphotransferase system transmembrane transporter activity"/>
    <property type="evidence" value="ECO:0007669"/>
    <property type="project" value="InterPro"/>
</dbReference>
<dbReference type="PANTHER" id="PTHR30181">
    <property type="entry name" value="MANNITOL PERMEASE IIC COMPONENT"/>
    <property type="match status" value="1"/>
</dbReference>
<keyword evidence="10" id="KW-0808">Transferase</keyword>
<keyword evidence="23" id="KW-1185">Reference proteome</keyword>
<sequence>MAQGNKGIKAKVQQLGSSLSSMVMPNIGAFIAWGVITALFIPDGFLPNEQLASMTDPMITYLLPLLIGYTGGSMIHDQRGAVVGAIATMGVIVGSDVPMFIGAMMMGPLGGWCVKKFDEKFSDKIRAGFEMLVNNFSSGLIGFALAIIGYYAIGPIVTTLTEWLGLGVATIVQAGLLPLANIFIEPAKILFLNNAINHGILTPLGAEQSIEAGKSILFLLEANPGPGLGVLLAFTMFGKGSAKASAPGAILIQFVGGIHEIYFPYVMMKPLMFLAVIAGGMSGTFTFQLLDAGLRSAASPGSILAILGLTPPNSYVAVIAGVVVATIVSFLVAMVILKSDHSEISDEDLAAQQEAVQSAKQESKGQGSAAADTGDVQDAELRKVNRVVFACDAGMGSSAMGASVLRKKMQEAGIDMSVTNSSIGKLQDDANTLIITQNELHDRAIKKAPSAEFVTVENFMDSPRYGEIVERMKNETTQAESDEATPTDTTDDVEELKLAKVEHIVFACDAGMGSSAMGASVLRNMLKKTDLDVDVTNIAINRLDDDAQTLVVTQKELYDRAEQKAPSAQFVTVDNFMDTEVYEEIVERMKKQQ</sequence>
<evidence type="ECO:0000256" key="11">
    <source>
        <dbReference type="ARBA" id="ARBA00022683"/>
    </source>
</evidence>
<feature type="transmembrane region" description="Helical" evidence="17">
    <location>
        <begin position="135"/>
        <end position="157"/>
    </location>
</feature>
<dbReference type="InterPro" id="IPR013014">
    <property type="entry name" value="PTS_EIIC_2"/>
</dbReference>
<feature type="domain" description="PTS EIIB type-2" evidence="18">
    <location>
        <begin position="385"/>
        <end position="477"/>
    </location>
</feature>
<organism evidence="21 22">
    <name type="scientific">Tetragenococcus koreensis</name>
    <dbReference type="NCBI Taxonomy" id="290335"/>
    <lineage>
        <taxon>Bacteria</taxon>
        <taxon>Bacillati</taxon>
        <taxon>Bacillota</taxon>
        <taxon>Bacilli</taxon>
        <taxon>Lactobacillales</taxon>
        <taxon>Enterococcaceae</taxon>
        <taxon>Tetragenococcus</taxon>
    </lineage>
</organism>
<keyword evidence="6" id="KW-0813">Transport</keyword>
<evidence type="ECO:0000313" key="23">
    <source>
        <dbReference type="Proteomes" id="UP000886607"/>
    </source>
</evidence>
<dbReference type="InterPro" id="IPR013011">
    <property type="entry name" value="PTS_EIIB_2"/>
</dbReference>
<dbReference type="InterPro" id="IPR050893">
    <property type="entry name" value="Sugar_PTS"/>
</dbReference>
<comment type="function">
    <text evidence="2">The phosphoenolpyruvate-dependent sugar phosphotransferase system (sugar PTS), a major carbohydrate active transport system, catalyzes the phosphorylation of incoming sugar substrates concomitantly with their translocation across the cell membrane. The enzyme II CmtAB PTS system is involved in D-mannitol transport.</text>
</comment>
<keyword evidence="12 17" id="KW-0812">Transmembrane</keyword>
<feature type="domain" description="PTS EIIC type-2" evidence="19">
    <location>
        <begin position="15"/>
        <end position="346"/>
    </location>
</feature>
<evidence type="ECO:0000256" key="3">
    <source>
        <dbReference type="ARBA" id="ARBA00004651"/>
    </source>
</evidence>
<dbReference type="CDD" id="cd05567">
    <property type="entry name" value="PTS_IIB_mannitol"/>
    <property type="match status" value="2"/>
</dbReference>
<comment type="subcellular location">
    <subcellularLocation>
        <location evidence="3">Cell membrane</location>
        <topology evidence="3">Multi-pass membrane protein</topology>
    </subcellularLocation>
</comment>
<feature type="transmembrane region" description="Helical" evidence="17">
    <location>
        <begin position="27"/>
        <end position="46"/>
    </location>
</feature>
<keyword evidence="13 17" id="KW-1133">Transmembrane helix</keyword>
<dbReference type="AlphaFoldDB" id="A0AAN4ZT03"/>
<evidence type="ECO:0000313" key="21">
    <source>
        <dbReference type="EMBL" id="GEQ54893.1"/>
    </source>
</evidence>
<evidence type="ECO:0000256" key="4">
    <source>
        <dbReference type="ARBA" id="ARBA00011909"/>
    </source>
</evidence>
<dbReference type="InterPro" id="IPR003501">
    <property type="entry name" value="PTS_EIIB_2/3"/>
</dbReference>
<comment type="caution">
    <text evidence="21">The sequence shown here is derived from an EMBL/GenBank/DDBJ whole genome shotgun (WGS) entry which is preliminary data.</text>
</comment>
<dbReference type="Pfam" id="PF02378">
    <property type="entry name" value="PTS_EIIC"/>
    <property type="match status" value="1"/>
</dbReference>
<dbReference type="Proteomes" id="UP000886607">
    <property type="component" value="Unassembled WGS sequence"/>
</dbReference>
<feature type="transmembrane region" description="Helical" evidence="17">
    <location>
        <begin position="271"/>
        <end position="290"/>
    </location>
</feature>
<accession>A0AAN4ZT03</accession>
<dbReference type="EC" id="2.7.1.197" evidence="4"/>
<evidence type="ECO:0000256" key="15">
    <source>
        <dbReference type="ARBA" id="ARBA00033349"/>
    </source>
</evidence>
<name>A0AAN4ZT03_9ENTE</name>
<dbReference type="GO" id="GO:0005886">
    <property type="term" value="C:plasma membrane"/>
    <property type="evidence" value="ECO:0007669"/>
    <property type="project" value="UniProtKB-SubCell"/>
</dbReference>
<keyword evidence="9" id="KW-0762">Sugar transport</keyword>
<dbReference type="InterPro" id="IPR029503">
    <property type="entry name" value="PTS_EIIB_mannitol"/>
</dbReference>
<evidence type="ECO:0000256" key="14">
    <source>
        <dbReference type="ARBA" id="ARBA00023136"/>
    </source>
</evidence>
<comment type="catalytic activity">
    <reaction evidence="1">
        <text>D-mannitol(out) + N(pros)-phospho-L-histidyl-[protein] = D-mannitol 1-phosphate(in) + L-histidyl-[protein]</text>
        <dbReference type="Rhea" id="RHEA:33363"/>
        <dbReference type="Rhea" id="RHEA-COMP:9745"/>
        <dbReference type="Rhea" id="RHEA-COMP:9746"/>
        <dbReference type="ChEBI" id="CHEBI:16899"/>
        <dbReference type="ChEBI" id="CHEBI:29979"/>
        <dbReference type="ChEBI" id="CHEBI:61381"/>
        <dbReference type="ChEBI" id="CHEBI:64837"/>
        <dbReference type="EC" id="2.7.1.197"/>
    </reaction>
</comment>
<evidence type="ECO:0000256" key="5">
    <source>
        <dbReference type="ARBA" id="ARBA00021825"/>
    </source>
</evidence>
<feature type="transmembrane region" description="Helical" evidence="17">
    <location>
        <begin position="163"/>
        <end position="184"/>
    </location>
</feature>
<dbReference type="RefSeq" id="WP_202584187.1">
    <property type="nucleotide sequence ID" value="NZ_BKBO01000028.1"/>
</dbReference>
<dbReference type="PROSITE" id="PS51099">
    <property type="entry name" value="PTS_EIIB_TYPE_2"/>
    <property type="match status" value="2"/>
</dbReference>
<dbReference type="PROSITE" id="PS51104">
    <property type="entry name" value="PTS_EIIC_TYPE_2"/>
    <property type="match status" value="1"/>
</dbReference>
<dbReference type="GO" id="GO:0090563">
    <property type="term" value="F:protein-phosphocysteine-sugar phosphotransferase activity"/>
    <property type="evidence" value="ECO:0007669"/>
    <property type="project" value="TreeGrafter"/>
</dbReference>
<evidence type="ECO:0000256" key="10">
    <source>
        <dbReference type="ARBA" id="ARBA00022679"/>
    </source>
</evidence>
<evidence type="ECO:0000256" key="1">
    <source>
        <dbReference type="ARBA" id="ARBA00001655"/>
    </source>
</evidence>
<evidence type="ECO:0000256" key="17">
    <source>
        <dbReference type="SAM" id="Phobius"/>
    </source>
</evidence>
<keyword evidence="14 17" id="KW-0472">Membrane</keyword>
<evidence type="ECO:0000256" key="8">
    <source>
        <dbReference type="ARBA" id="ARBA00022553"/>
    </source>
</evidence>
<proteinExistence type="predicted"/>
<keyword evidence="8" id="KW-0597">Phosphoprotein</keyword>
<evidence type="ECO:0000313" key="20">
    <source>
        <dbReference type="EMBL" id="GEQ49905.1"/>
    </source>
</evidence>
<dbReference type="SUPFAM" id="SSF52794">
    <property type="entry name" value="PTS system IIB component-like"/>
    <property type="match status" value="2"/>
</dbReference>
<dbReference type="EMBL" id="BKBO01000028">
    <property type="protein sequence ID" value="GEQ49905.1"/>
    <property type="molecule type" value="Genomic_DNA"/>
</dbReference>
<evidence type="ECO:0000256" key="6">
    <source>
        <dbReference type="ARBA" id="ARBA00022448"/>
    </source>
</evidence>
<dbReference type="NCBIfam" id="NF011663">
    <property type="entry name" value="PRK15083.1"/>
    <property type="match status" value="1"/>
</dbReference>
<keyword evidence="7" id="KW-1003">Cell membrane</keyword>
<reference evidence="21" key="2">
    <citation type="journal article" date="2020" name="Int. Dairy J.">
        <title>Lactic acid bacterial diversity in Brie cheese focusing on salt concentration and pH of isolation medium and characterisation of halophilic and alkaliphilic lactic acid bacterial isolates.</title>
        <authorList>
            <person name="Unno R."/>
            <person name="Matsutani M."/>
            <person name="Suzuki T."/>
            <person name="Kodama K."/>
            <person name="Matsushita H."/>
            <person name="Yamasato K."/>
            <person name="Koizumi Y."/>
            <person name="Ishikawa M."/>
        </authorList>
    </citation>
    <scope>NUCLEOTIDE SEQUENCE</scope>
    <source>
        <strain evidence="21">7C1</strain>
        <strain evidence="20">8C4</strain>
    </source>
</reference>
<reference evidence="21" key="1">
    <citation type="submission" date="2019-08" db="EMBL/GenBank/DDBJ databases">
        <authorList>
            <person name="Ishikawa M."/>
            <person name="Suzuki T."/>
            <person name="Matsutani M."/>
        </authorList>
    </citation>
    <scope>NUCLEOTIDE SEQUENCE</scope>
    <source>
        <strain evidence="21">7C1</strain>
        <strain evidence="20">8C4</strain>
    </source>
</reference>
<feature type="transmembrane region" description="Helical" evidence="17">
    <location>
        <begin position="58"/>
        <end position="75"/>
    </location>
</feature>
<protein>
    <recommendedName>
        <fullName evidence="5">PTS system mannitol-specific EIICB component</fullName>
        <ecNumber evidence="4">2.7.1.197</ecNumber>
    </recommendedName>
    <alternativeName>
        <fullName evidence="15">EIICB-Mtl</fullName>
    </alternativeName>
</protein>
<evidence type="ECO:0000256" key="13">
    <source>
        <dbReference type="ARBA" id="ARBA00022989"/>
    </source>
</evidence>
<dbReference type="Pfam" id="PF02302">
    <property type="entry name" value="PTS_IIB"/>
    <property type="match status" value="2"/>
</dbReference>
<dbReference type="GO" id="GO:0009401">
    <property type="term" value="P:phosphoenolpyruvate-dependent sugar phosphotransferase system"/>
    <property type="evidence" value="ECO:0007669"/>
    <property type="project" value="UniProtKB-KW"/>
</dbReference>
<feature type="transmembrane region" description="Helical" evidence="17">
    <location>
        <begin position="315"/>
        <end position="337"/>
    </location>
</feature>